<name>A0A835ME22_9MAGN</name>
<keyword evidence="2" id="KW-1185">Reference proteome</keyword>
<dbReference type="Proteomes" id="UP000631114">
    <property type="component" value="Unassembled WGS sequence"/>
</dbReference>
<organism evidence="1 2">
    <name type="scientific">Coptis chinensis</name>
    <dbReference type="NCBI Taxonomy" id="261450"/>
    <lineage>
        <taxon>Eukaryota</taxon>
        <taxon>Viridiplantae</taxon>
        <taxon>Streptophyta</taxon>
        <taxon>Embryophyta</taxon>
        <taxon>Tracheophyta</taxon>
        <taxon>Spermatophyta</taxon>
        <taxon>Magnoliopsida</taxon>
        <taxon>Ranunculales</taxon>
        <taxon>Ranunculaceae</taxon>
        <taxon>Coptidoideae</taxon>
        <taxon>Coptis</taxon>
    </lineage>
</organism>
<sequence length="26" mass="3073">MEVMSAMKDGFVVDWDIIDTLWDHAF</sequence>
<protein>
    <submittedName>
        <fullName evidence="1">Uncharacterized protein</fullName>
    </submittedName>
</protein>
<comment type="caution">
    <text evidence="1">The sequence shown here is derived from an EMBL/GenBank/DDBJ whole genome shotgun (WGS) entry which is preliminary data.</text>
</comment>
<dbReference type="EMBL" id="JADFTS010000001">
    <property type="protein sequence ID" value="KAF9623664.1"/>
    <property type="molecule type" value="Genomic_DNA"/>
</dbReference>
<proteinExistence type="predicted"/>
<feature type="non-terminal residue" evidence="1">
    <location>
        <position position="26"/>
    </location>
</feature>
<dbReference type="AlphaFoldDB" id="A0A835ME22"/>
<gene>
    <name evidence="1" type="ORF">IFM89_003696</name>
</gene>
<evidence type="ECO:0000313" key="1">
    <source>
        <dbReference type="EMBL" id="KAF9623664.1"/>
    </source>
</evidence>
<accession>A0A835ME22</accession>
<evidence type="ECO:0000313" key="2">
    <source>
        <dbReference type="Proteomes" id="UP000631114"/>
    </source>
</evidence>
<reference evidence="1 2" key="1">
    <citation type="submission" date="2020-10" db="EMBL/GenBank/DDBJ databases">
        <title>The Coptis chinensis genome and diversification of protoberbering-type alkaloids.</title>
        <authorList>
            <person name="Wang B."/>
            <person name="Shu S."/>
            <person name="Song C."/>
            <person name="Liu Y."/>
        </authorList>
    </citation>
    <scope>NUCLEOTIDE SEQUENCE [LARGE SCALE GENOMIC DNA]</scope>
    <source>
        <strain evidence="1">HL-2020</strain>
        <tissue evidence="1">Leaf</tissue>
    </source>
</reference>